<evidence type="ECO:0000313" key="2">
    <source>
        <dbReference type="EMBL" id="ETN22309.1"/>
    </source>
</evidence>
<reference evidence="3" key="1">
    <citation type="submission" date="2011-12" db="EMBL/GenBank/DDBJ databases">
        <authorList>
            <consortium name="The Broad Institute Genome Sequencing Platform"/>
            <person name="Russ C."/>
            <person name="Tyler B."/>
            <person name="Panabieres F."/>
            <person name="Shan W."/>
            <person name="Tripathy S."/>
            <person name="Grunwald N."/>
            <person name="Machado M."/>
            <person name="Young S.K."/>
            <person name="Zeng Q."/>
            <person name="Gargeya S."/>
            <person name="Fitzgerald M."/>
            <person name="Haas B."/>
            <person name="Abouelleil A."/>
            <person name="Alvarado L."/>
            <person name="Arachchi H.M."/>
            <person name="Berlin A."/>
            <person name="Chapman S.B."/>
            <person name="Gearin G."/>
            <person name="Goldberg J."/>
            <person name="Griggs A."/>
            <person name="Gujja S."/>
            <person name="Hansen M."/>
            <person name="Heiman D."/>
            <person name="Howarth C."/>
            <person name="Larimer J."/>
            <person name="Lui A."/>
            <person name="MacDonald P.J.P."/>
            <person name="McCowen C."/>
            <person name="Montmayeur A."/>
            <person name="Murphy C."/>
            <person name="Neiman D."/>
            <person name="Pearson M."/>
            <person name="Priest M."/>
            <person name="Roberts A."/>
            <person name="Saif S."/>
            <person name="Shea T."/>
            <person name="Sisk P."/>
            <person name="Stolte C."/>
            <person name="Sykes S."/>
            <person name="Wortman J."/>
            <person name="Nusbaum C."/>
            <person name="Birren B."/>
        </authorList>
    </citation>
    <scope>NUCLEOTIDE SEQUENCE [LARGE SCALE GENOMIC DNA]</scope>
    <source>
        <strain evidence="3">INRA-310</strain>
    </source>
</reference>
<protein>
    <submittedName>
        <fullName evidence="2">Uncharacterized protein</fullName>
    </submittedName>
</protein>
<dbReference type="AlphaFoldDB" id="W2RCD0"/>
<dbReference type="VEuPathDB" id="FungiDB:PPTG_02277"/>
<evidence type="ECO:0000256" key="1">
    <source>
        <dbReference type="SAM" id="MobiDB-lite"/>
    </source>
</evidence>
<proteinExistence type="predicted"/>
<name>W2RCD0_PHYN3</name>
<reference evidence="2 3" key="2">
    <citation type="submission" date="2013-11" db="EMBL/GenBank/DDBJ databases">
        <title>The Genome Sequence of Phytophthora parasitica INRA-310.</title>
        <authorList>
            <consortium name="The Broad Institute Genomics Platform"/>
            <person name="Russ C."/>
            <person name="Tyler B."/>
            <person name="Panabieres F."/>
            <person name="Shan W."/>
            <person name="Tripathy S."/>
            <person name="Grunwald N."/>
            <person name="Machado M."/>
            <person name="Johnson C.S."/>
            <person name="Arredondo F."/>
            <person name="Hong C."/>
            <person name="Coffey M."/>
            <person name="Young S.K."/>
            <person name="Zeng Q."/>
            <person name="Gargeya S."/>
            <person name="Fitzgerald M."/>
            <person name="Abouelleil A."/>
            <person name="Alvarado L."/>
            <person name="Chapman S.B."/>
            <person name="Gainer-Dewar J."/>
            <person name="Goldberg J."/>
            <person name="Griggs A."/>
            <person name="Gujja S."/>
            <person name="Hansen M."/>
            <person name="Howarth C."/>
            <person name="Imamovic A."/>
            <person name="Ireland A."/>
            <person name="Larimer J."/>
            <person name="McCowan C."/>
            <person name="Murphy C."/>
            <person name="Pearson M."/>
            <person name="Poon T.W."/>
            <person name="Priest M."/>
            <person name="Roberts A."/>
            <person name="Saif S."/>
            <person name="Shea T."/>
            <person name="Sykes S."/>
            <person name="Wortman J."/>
            <person name="Nusbaum C."/>
            <person name="Birren B."/>
        </authorList>
    </citation>
    <scope>NUCLEOTIDE SEQUENCE [LARGE SCALE GENOMIC DNA]</scope>
    <source>
        <strain evidence="2 3">INRA-310</strain>
    </source>
</reference>
<dbReference type="GeneID" id="20172521"/>
<sequence length="177" mass="19778">MDPPAPGTEATSCQPPTQLRGTGKRKATCDEAYTTADDAATSRNITGSTDTGDNRLNVGSDRRSFSSWLAFEAYLSEYEGLTFQKFRVRSNKTAVARNKAIDRENSSARPIRLEWKFYATTYECTFIKREGKTYECIFTKPEGKESVLVRSHAPWTVKRSLTCVSAAMDKMESSLCV</sequence>
<gene>
    <name evidence="2" type="ORF">PPTG_02277</name>
</gene>
<dbReference type="Proteomes" id="UP000018817">
    <property type="component" value="Unassembled WGS sequence"/>
</dbReference>
<feature type="region of interest" description="Disordered" evidence="1">
    <location>
        <begin position="1"/>
        <end position="26"/>
    </location>
</feature>
<feature type="compositionally biased region" description="Polar residues" evidence="1">
    <location>
        <begin position="9"/>
        <end position="20"/>
    </location>
</feature>
<dbReference type="EMBL" id="KI669562">
    <property type="protein sequence ID" value="ETN22309.1"/>
    <property type="molecule type" value="Genomic_DNA"/>
</dbReference>
<evidence type="ECO:0000313" key="3">
    <source>
        <dbReference type="Proteomes" id="UP000018817"/>
    </source>
</evidence>
<accession>W2RCD0</accession>
<organism evidence="2 3">
    <name type="scientific">Phytophthora nicotianae (strain INRA-310)</name>
    <name type="common">Phytophthora parasitica</name>
    <dbReference type="NCBI Taxonomy" id="761204"/>
    <lineage>
        <taxon>Eukaryota</taxon>
        <taxon>Sar</taxon>
        <taxon>Stramenopiles</taxon>
        <taxon>Oomycota</taxon>
        <taxon>Peronosporomycetes</taxon>
        <taxon>Peronosporales</taxon>
        <taxon>Peronosporaceae</taxon>
        <taxon>Phytophthora</taxon>
    </lineage>
</organism>
<dbReference type="RefSeq" id="XP_008891582.1">
    <property type="nucleotide sequence ID" value="XM_008893334.1"/>
</dbReference>